<proteinExistence type="predicted"/>
<dbReference type="GO" id="GO:0043565">
    <property type="term" value="F:sequence-specific DNA binding"/>
    <property type="evidence" value="ECO:0007669"/>
    <property type="project" value="InterPro"/>
</dbReference>
<sequence length="409" mass="47837">MAISIDLKYVCHLIHQSFSIPIHFLTPNSHILLEYTNKENYNPLYSCKEDHLDISSEKNKLDNFPILRTNCCLENFIFIHINNQESIKGTLIVGPSIEKKISQDMVMQLIHIFNSDISIKDITDYFDSVPVYNKLLFIHIGLLLHYIIFNEKLDMHTFWEKNKILNESSYPSLDPDIYISAKRQNHSNEYNITLEEQFFSAITEGNKEKLIKYAYSFPQEDAGILSKTNQLRNQKNNGIIAITLATRYAIKGNLPSEIAFSLSDLYIQKIEQIDNIYAVNRLIEEALCTFADSVKEYNEKQYSKKINMCLDYIAKNIYNDITVNALANYIQINPSYLSDIFKKEVGIPLKQYIQRERIEEAKRILTLTQYPVSTICHMLNFHDQSYFIKVFKRFTSITPKQYREKHTVL</sequence>
<organism evidence="5 6">
    <name type="scientific">Bacillus thuringiensis serovar pingluonsis</name>
    <dbReference type="NCBI Taxonomy" id="180881"/>
    <lineage>
        <taxon>Bacteria</taxon>
        <taxon>Bacillati</taxon>
        <taxon>Bacillota</taxon>
        <taxon>Bacilli</taxon>
        <taxon>Bacillales</taxon>
        <taxon>Bacillaceae</taxon>
        <taxon>Bacillus</taxon>
        <taxon>Bacillus cereus group</taxon>
    </lineage>
</organism>
<dbReference type="GO" id="GO:0003700">
    <property type="term" value="F:DNA-binding transcription factor activity"/>
    <property type="evidence" value="ECO:0007669"/>
    <property type="project" value="InterPro"/>
</dbReference>
<dbReference type="Pfam" id="PF12833">
    <property type="entry name" value="HTH_18"/>
    <property type="match status" value="1"/>
</dbReference>
<dbReference type="Proteomes" id="UP000195089">
    <property type="component" value="Unassembled WGS sequence"/>
</dbReference>
<dbReference type="InterPro" id="IPR009057">
    <property type="entry name" value="Homeodomain-like_sf"/>
</dbReference>
<evidence type="ECO:0000313" key="5">
    <source>
        <dbReference type="EMBL" id="OTY41797.1"/>
    </source>
</evidence>
<dbReference type="EMBL" id="NFDL01000068">
    <property type="protein sequence ID" value="OTY41797.1"/>
    <property type="molecule type" value="Genomic_DNA"/>
</dbReference>
<accession>A0A243BAZ6</accession>
<dbReference type="SMART" id="SM00342">
    <property type="entry name" value="HTH_ARAC"/>
    <property type="match status" value="1"/>
</dbReference>
<evidence type="ECO:0000256" key="3">
    <source>
        <dbReference type="ARBA" id="ARBA00023163"/>
    </source>
</evidence>
<dbReference type="PANTHER" id="PTHR43280:SF34">
    <property type="entry name" value="ARAC-FAMILY TRANSCRIPTIONAL REGULATOR"/>
    <property type="match status" value="1"/>
</dbReference>
<evidence type="ECO:0000259" key="4">
    <source>
        <dbReference type="PROSITE" id="PS01124"/>
    </source>
</evidence>
<dbReference type="RefSeq" id="WP_088119877.1">
    <property type="nucleotide sequence ID" value="NZ_NFDL01000068.1"/>
</dbReference>
<evidence type="ECO:0000256" key="2">
    <source>
        <dbReference type="ARBA" id="ARBA00023125"/>
    </source>
</evidence>
<dbReference type="InterPro" id="IPR018062">
    <property type="entry name" value="HTH_AraC-typ_CS"/>
</dbReference>
<comment type="caution">
    <text evidence="5">The sequence shown here is derived from an EMBL/GenBank/DDBJ whole genome shotgun (WGS) entry which is preliminary data.</text>
</comment>
<gene>
    <name evidence="5" type="ORF">BK742_17820</name>
</gene>
<dbReference type="Gene3D" id="1.10.10.60">
    <property type="entry name" value="Homeodomain-like"/>
    <property type="match status" value="2"/>
</dbReference>
<dbReference type="InterPro" id="IPR018060">
    <property type="entry name" value="HTH_AraC"/>
</dbReference>
<dbReference type="PANTHER" id="PTHR43280">
    <property type="entry name" value="ARAC-FAMILY TRANSCRIPTIONAL REGULATOR"/>
    <property type="match status" value="1"/>
</dbReference>
<keyword evidence="2" id="KW-0238">DNA-binding</keyword>
<evidence type="ECO:0000313" key="6">
    <source>
        <dbReference type="Proteomes" id="UP000195089"/>
    </source>
</evidence>
<name>A0A243BAZ6_BACTU</name>
<feature type="domain" description="HTH araC/xylS-type" evidence="4">
    <location>
        <begin position="307"/>
        <end position="405"/>
    </location>
</feature>
<dbReference type="PROSITE" id="PS01124">
    <property type="entry name" value="HTH_ARAC_FAMILY_2"/>
    <property type="match status" value="1"/>
</dbReference>
<protein>
    <submittedName>
        <fullName evidence="5">AraC family transcriptional regulator</fullName>
    </submittedName>
</protein>
<dbReference type="AlphaFoldDB" id="A0A243BAZ6"/>
<dbReference type="PROSITE" id="PS00041">
    <property type="entry name" value="HTH_ARAC_FAMILY_1"/>
    <property type="match status" value="1"/>
</dbReference>
<dbReference type="SUPFAM" id="SSF46689">
    <property type="entry name" value="Homeodomain-like"/>
    <property type="match status" value="2"/>
</dbReference>
<keyword evidence="3" id="KW-0804">Transcription</keyword>
<keyword evidence="1" id="KW-0805">Transcription regulation</keyword>
<reference evidence="5 6" key="1">
    <citation type="submission" date="2016-10" db="EMBL/GenBank/DDBJ databases">
        <title>Comparative genomics of Bacillus thuringiensis reveals a path to pathogens against multiple invertebrate hosts.</title>
        <authorList>
            <person name="Zheng J."/>
            <person name="Gao Q."/>
            <person name="Liu H."/>
            <person name="Peng D."/>
            <person name="Ruan L."/>
            <person name="Sun M."/>
        </authorList>
    </citation>
    <scope>NUCLEOTIDE SEQUENCE [LARGE SCALE GENOMIC DNA]</scope>
    <source>
        <strain evidence="5">BGSC 4BX1</strain>
    </source>
</reference>
<evidence type="ECO:0000256" key="1">
    <source>
        <dbReference type="ARBA" id="ARBA00023015"/>
    </source>
</evidence>